<dbReference type="PRINTS" id="PR01909">
    <property type="entry name" value="ADSPHPHTASEA"/>
</dbReference>
<feature type="region of interest" description="Disordered" evidence="8">
    <location>
        <begin position="256"/>
        <end position="320"/>
    </location>
</feature>
<feature type="domain" description="Tyrosine specific protein phosphatases" evidence="10">
    <location>
        <begin position="172"/>
        <end position="230"/>
    </location>
</feature>
<evidence type="ECO:0000256" key="5">
    <source>
        <dbReference type="ARBA" id="ARBA00047761"/>
    </source>
</evidence>
<sequence>MGNLSTMYNEKGTVRAGAGPCGPELERVGRSWDVRAGAGISAGRSWTVRARAGPCGPELEFNGGMEEDYEDSIPKTFSVSQMKDVLFAYSHGQYVVPSRHYNEVYKNIFVGDESSARNKHRLMGLGVTHVLNAAEGKSPFMHVQTGPEFYEDVGIDYYGVRASDFEQYNLMQHFEDAAKYIHKAVDEEGGKILVHCREGYSRSPSLVMAYLMIYKEHNVEDALIAVRQKREIGPNTGFLKQLCLFNDKLEAEKQRRMAEEYQAEMEGRNEKGEEESRKEDKTEDSKPEETQDENKEKSKTEANEESRENVQEKDEHVLVS</sequence>
<organism>
    <name type="scientific">Branchiostoma floridae</name>
    <name type="common">Florida lancelet</name>
    <name type="synonym">Amphioxus</name>
    <dbReference type="NCBI Taxonomy" id="7739"/>
    <lineage>
        <taxon>Eukaryota</taxon>
        <taxon>Metazoa</taxon>
        <taxon>Chordata</taxon>
        <taxon>Cephalochordata</taxon>
        <taxon>Leptocardii</taxon>
        <taxon>Amphioxiformes</taxon>
        <taxon>Branchiostomatidae</taxon>
        <taxon>Branchiostoma</taxon>
    </lineage>
</organism>
<dbReference type="InterPro" id="IPR020422">
    <property type="entry name" value="TYR_PHOSPHATASE_DUAL_dom"/>
</dbReference>
<dbReference type="EC" id="3.1.3.16" evidence="2"/>
<dbReference type="eggNOG" id="KOG1716">
    <property type="taxonomic scope" value="Eukaryota"/>
</dbReference>
<dbReference type="PROSITE" id="PS50054">
    <property type="entry name" value="TYR_PHOSPHATASE_DUAL"/>
    <property type="match status" value="1"/>
</dbReference>
<dbReference type="PROSITE" id="PS00383">
    <property type="entry name" value="TYR_PHOSPHATASE_1"/>
    <property type="match status" value="1"/>
</dbReference>
<dbReference type="SUPFAM" id="SSF52799">
    <property type="entry name" value="(Phosphotyrosine protein) phosphatases II"/>
    <property type="match status" value="1"/>
</dbReference>
<dbReference type="EMBL" id="GG666505">
    <property type="protein sequence ID" value="EEN61318.1"/>
    <property type="molecule type" value="Genomic_DNA"/>
</dbReference>
<comment type="catalytic activity">
    <reaction evidence="5">
        <text>O-phospho-L-seryl-[protein] + H2O = L-seryl-[protein] + phosphate</text>
        <dbReference type="Rhea" id="RHEA:20629"/>
        <dbReference type="Rhea" id="RHEA-COMP:9863"/>
        <dbReference type="Rhea" id="RHEA-COMP:11604"/>
        <dbReference type="ChEBI" id="CHEBI:15377"/>
        <dbReference type="ChEBI" id="CHEBI:29999"/>
        <dbReference type="ChEBI" id="CHEBI:43474"/>
        <dbReference type="ChEBI" id="CHEBI:83421"/>
        <dbReference type="EC" id="3.1.3.16"/>
    </reaction>
</comment>
<dbReference type="FunCoup" id="C3YE10">
    <property type="interactions" value="578"/>
</dbReference>
<dbReference type="SMART" id="SM00195">
    <property type="entry name" value="DSPc"/>
    <property type="match status" value="1"/>
</dbReference>
<evidence type="ECO:0000256" key="3">
    <source>
        <dbReference type="ARBA" id="ARBA00022801"/>
    </source>
</evidence>
<dbReference type="GO" id="GO:0004722">
    <property type="term" value="F:protein serine/threonine phosphatase activity"/>
    <property type="evidence" value="ECO:0007669"/>
    <property type="project" value="UniProtKB-EC"/>
</dbReference>
<gene>
    <name evidence="11" type="ORF">BRAFLDRAFT_89050</name>
</gene>
<evidence type="ECO:0000259" key="9">
    <source>
        <dbReference type="PROSITE" id="PS50054"/>
    </source>
</evidence>
<comment type="catalytic activity">
    <reaction evidence="6">
        <text>O-phospho-L-threonyl-[protein] + H2O = L-threonyl-[protein] + phosphate</text>
        <dbReference type="Rhea" id="RHEA:47004"/>
        <dbReference type="Rhea" id="RHEA-COMP:11060"/>
        <dbReference type="Rhea" id="RHEA-COMP:11605"/>
        <dbReference type="ChEBI" id="CHEBI:15377"/>
        <dbReference type="ChEBI" id="CHEBI:30013"/>
        <dbReference type="ChEBI" id="CHEBI:43474"/>
        <dbReference type="ChEBI" id="CHEBI:61977"/>
        <dbReference type="EC" id="3.1.3.16"/>
    </reaction>
</comment>
<keyword evidence="4" id="KW-0904">Protein phosphatase</keyword>
<feature type="active site" description="Phosphocysteine intermediate" evidence="7">
    <location>
        <position position="196"/>
    </location>
</feature>
<comment type="similarity">
    <text evidence="1">Belongs to the protein-tyrosine phosphatase family. Non-receptor class dual specificity subfamily.</text>
</comment>
<reference evidence="11" key="1">
    <citation type="journal article" date="2008" name="Nature">
        <title>The amphioxus genome and the evolution of the chordate karyotype.</title>
        <authorList>
            <consortium name="US DOE Joint Genome Institute (JGI-PGF)"/>
            <person name="Putnam N.H."/>
            <person name="Butts T."/>
            <person name="Ferrier D.E.K."/>
            <person name="Furlong R.F."/>
            <person name="Hellsten U."/>
            <person name="Kawashima T."/>
            <person name="Robinson-Rechavi M."/>
            <person name="Shoguchi E."/>
            <person name="Terry A."/>
            <person name="Yu J.-K."/>
            <person name="Benito-Gutierrez E.L."/>
            <person name="Dubchak I."/>
            <person name="Garcia-Fernandez J."/>
            <person name="Gibson-Brown J.J."/>
            <person name="Grigoriev I.V."/>
            <person name="Horton A.C."/>
            <person name="de Jong P.J."/>
            <person name="Jurka J."/>
            <person name="Kapitonov V.V."/>
            <person name="Kohara Y."/>
            <person name="Kuroki Y."/>
            <person name="Lindquist E."/>
            <person name="Lucas S."/>
            <person name="Osoegawa K."/>
            <person name="Pennacchio L.A."/>
            <person name="Salamov A.A."/>
            <person name="Satou Y."/>
            <person name="Sauka-Spengler T."/>
            <person name="Schmutz J."/>
            <person name="Shin-I T."/>
            <person name="Toyoda A."/>
            <person name="Bronner-Fraser M."/>
            <person name="Fujiyama A."/>
            <person name="Holland L.Z."/>
            <person name="Holland P.W.H."/>
            <person name="Satoh N."/>
            <person name="Rokhsar D.S."/>
        </authorList>
    </citation>
    <scope>NUCLEOTIDE SEQUENCE [LARGE SCALE GENOMIC DNA]</scope>
    <source>
        <strain evidence="11">S238N-H82</strain>
        <tissue evidence="11">Testes</tissue>
    </source>
</reference>
<dbReference type="PRINTS" id="PR01908">
    <property type="entry name" value="ADSPHPHTASE"/>
</dbReference>
<dbReference type="PROSITE" id="PS50056">
    <property type="entry name" value="TYR_PHOSPHATASE_2"/>
    <property type="match status" value="1"/>
</dbReference>
<name>C3YE10_BRAFL</name>
<dbReference type="GO" id="GO:0008138">
    <property type="term" value="F:protein tyrosine/serine/threonine phosphatase activity"/>
    <property type="evidence" value="ECO:0007669"/>
    <property type="project" value="InterPro"/>
</dbReference>
<dbReference type="STRING" id="7739.C3YE10"/>
<dbReference type="PANTHER" id="PTHR45682:SF1">
    <property type="entry name" value="DUAL SPECIFICITY PROTEIN PHOSPHATASE 3"/>
    <property type="match status" value="1"/>
</dbReference>
<protein>
    <recommendedName>
        <fullName evidence="2">protein-serine/threonine phosphatase</fullName>
        <ecNumber evidence="2">3.1.3.16</ecNumber>
    </recommendedName>
</protein>
<dbReference type="InterPro" id="IPR000387">
    <property type="entry name" value="Tyr_Pase_dom"/>
</dbReference>
<dbReference type="AlphaFoldDB" id="C3YE10"/>
<dbReference type="InterPro" id="IPR020405">
    <property type="entry name" value="Atypical_DUSP_subfamA"/>
</dbReference>
<evidence type="ECO:0000256" key="4">
    <source>
        <dbReference type="ARBA" id="ARBA00022912"/>
    </source>
</evidence>
<dbReference type="InterPro" id="IPR000340">
    <property type="entry name" value="Dual-sp_phosphatase_cat-dom"/>
</dbReference>
<evidence type="ECO:0000256" key="6">
    <source>
        <dbReference type="ARBA" id="ARBA00048336"/>
    </source>
</evidence>
<dbReference type="InParanoid" id="C3YE10"/>
<dbReference type="InterPro" id="IPR029021">
    <property type="entry name" value="Prot-tyrosine_phosphatase-like"/>
</dbReference>
<evidence type="ECO:0000256" key="7">
    <source>
        <dbReference type="PIRSR" id="PIRSR620405-1"/>
    </source>
</evidence>
<keyword evidence="3" id="KW-0378">Hydrolase</keyword>
<dbReference type="PANTHER" id="PTHR45682">
    <property type="entry name" value="AGAP008228-PA"/>
    <property type="match status" value="1"/>
</dbReference>
<evidence type="ECO:0000313" key="11">
    <source>
        <dbReference type="EMBL" id="EEN61318.1"/>
    </source>
</evidence>
<accession>C3YE10</accession>
<evidence type="ECO:0000256" key="8">
    <source>
        <dbReference type="SAM" id="MobiDB-lite"/>
    </source>
</evidence>
<dbReference type="Gene3D" id="3.90.190.10">
    <property type="entry name" value="Protein tyrosine phosphatase superfamily"/>
    <property type="match status" value="1"/>
</dbReference>
<evidence type="ECO:0000256" key="1">
    <source>
        <dbReference type="ARBA" id="ARBA00008601"/>
    </source>
</evidence>
<evidence type="ECO:0000256" key="2">
    <source>
        <dbReference type="ARBA" id="ARBA00013081"/>
    </source>
</evidence>
<feature type="domain" description="Tyrosine-protein phosphatase" evidence="9">
    <location>
        <begin position="100"/>
        <end position="251"/>
    </location>
</feature>
<evidence type="ECO:0000259" key="10">
    <source>
        <dbReference type="PROSITE" id="PS50056"/>
    </source>
</evidence>
<proteinExistence type="inferred from homology"/>
<dbReference type="InterPro" id="IPR016130">
    <property type="entry name" value="Tyr_Pase_AS"/>
</dbReference>
<dbReference type="Pfam" id="PF00782">
    <property type="entry name" value="DSPc"/>
    <property type="match status" value="1"/>
</dbReference>